<sequence>MKDGIAHILRALHRGERRLARDLSTAAERHAEEHEIHHVATDLAAWSREHAERLAELAAGDGLRLDDDIPEPLPADGPGALLLLHDLRALHLAATENSLHWEMLAQAAQASRDERLLSLVSACHPQTLRQLRWSDTMVKQLSPQLLTSL</sequence>
<comment type="caution">
    <text evidence="1">The sequence shown here is derived from an EMBL/GenBank/DDBJ whole genome shotgun (WGS) entry which is preliminary data.</text>
</comment>
<reference evidence="1 2" key="1">
    <citation type="submission" date="2015-10" db="EMBL/GenBank/DDBJ databases">
        <title>Draft genome sequence of Streptomyces griseorubiginosus DSM 40469, type strain for the species Streptomyces griseorubiginosus.</title>
        <authorList>
            <person name="Ruckert C."/>
            <person name="Winkler A."/>
            <person name="Kalinowski J."/>
            <person name="Kampfer P."/>
            <person name="Glaeser S."/>
        </authorList>
    </citation>
    <scope>NUCLEOTIDE SEQUENCE [LARGE SCALE GENOMIC DNA]</scope>
    <source>
        <strain evidence="1 2">DSM 40469</strain>
    </source>
</reference>
<gene>
    <name evidence="1" type="ORF">AQJ54_21260</name>
</gene>
<proteinExistence type="predicted"/>
<protein>
    <submittedName>
        <fullName evidence="1">Uncharacterized protein</fullName>
    </submittedName>
</protein>
<dbReference type="EMBL" id="LMWV01000017">
    <property type="protein sequence ID" value="KUN65355.1"/>
    <property type="molecule type" value="Genomic_DNA"/>
</dbReference>
<dbReference type="RefSeq" id="WP_062239682.1">
    <property type="nucleotide sequence ID" value="NZ_JBPJFL010000001.1"/>
</dbReference>
<evidence type="ECO:0000313" key="1">
    <source>
        <dbReference type="EMBL" id="KUN65355.1"/>
    </source>
</evidence>
<name>A0A117R191_9ACTN</name>
<dbReference type="AlphaFoldDB" id="A0A117R191"/>
<evidence type="ECO:0000313" key="2">
    <source>
        <dbReference type="Proteomes" id="UP000054375"/>
    </source>
</evidence>
<organism evidence="1 2">
    <name type="scientific">Streptomyces griseorubiginosus</name>
    <dbReference type="NCBI Taxonomy" id="67304"/>
    <lineage>
        <taxon>Bacteria</taxon>
        <taxon>Bacillati</taxon>
        <taxon>Actinomycetota</taxon>
        <taxon>Actinomycetes</taxon>
        <taxon>Kitasatosporales</taxon>
        <taxon>Streptomycetaceae</taxon>
        <taxon>Streptomyces</taxon>
    </lineage>
</organism>
<keyword evidence="2" id="KW-1185">Reference proteome</keyword>
<accession>A0A117R191</accession>
<dbReference type="Proteomes" id="UP000054375">
    <property type="component" value="Unassembled WGS sequence"/>
</dbReference>